<dbReference type="EMBL" id="CP096040">
    <property type="protein sequence ID" value="USQ94171.1"/>
    <property type="molecule type" value="Genomic_DNA"/>
</dbReference>
<accession>A0ABY4ZN90</accession>
<sequence>MTHVAANVRTRRVALGMSQKGLAQASGVSLRMVGGIENGATSVSTATLDRIGVALGATLADLVTDPAVKASARIDRVGWVGGHGGEGVLRWSLDVRREVELWEWRLEPGERYQAAADPVGWHVMLFVVGGVLTLELETGTIEVRAASHVFDSAQTHAFVNLGKAPVRFFRCTAW</sequence>
<keyword evidence="6" id="KW-1185">Reference proteome</keyword>
<evidence type="ECO:0000256" key="3">
    <source>
        <dbReference type="ARBA" id="ARBA00023163"/>
    </source>
</evidence>
<dbReference type="PANTHER" id="PTHR46797:SF23">
    <property type="entry name" value="HTH-TYPE TRANSCRIPTIONAL REGULATOR SUTR"/>
    <property type="match status" value="1"/>
</dbReference>
<dbReference type="SUPFAM" id="SSF51182">
    <property type="entry name" value="RmlC-like cupins"/>
    <property type="match status" value="1"/>
</dbReference>
<keyword evidence="1" id="KW-0805">Transcription regulation</keyword>
<dbReference type="PANTHER" id="PTHR46797">
    <property type="entry name" value="HTH-TYPE TRANSCRIPTIONAL REGULATOR"/>
    <property type="match status" value="1"/>
</dbReference>
<dbReference type="SUPFAM" id="SSF47413">
    <property type="entry name" value="lambda repressor-like DNA-binding domains"/>
    <property type="match status" value="1"/>
</dbReference>
<dbReference type="Proteomes" id="UP001057520">
    <property type="component" value="Chromosome"/>
</dbReference>
<protein>
    <submittedName>
        <fullName evidence="5">XRE family transcriptional regulator</fullName>
    </submittedName>
</protein>
<dbReference type="InterPro" id="IPR011051">
    <property type="entry name" value="RmlC_Cupin_sf"/>
</dbReference>
<dbReference type="Gene3D" id="2.60.120.10">
    <property type="entry name" value="Jelly Rolls"/>
    <property type="match status" value="1"/>
</dbReference>
<dbReference type="PROSITE" id="PS50943">
    <property type="entry name" value="HTH_CROC1"/>
    <property type="match status" value="1"/>
</dbReference>
<dbReference type="CDD" id="cd02209">
    <property type="entry name" value="cupin_XRE_C"/>
    <property type="match status" value="1"/>
</dbReference>
<dbReference type="CDD" id="cd00093">
    <property type="entry name" value="HTH_XRE"/>
    <property type="match status" value="1"/>
</dbReference>
<dbReference type="InterPro" id="IPR050807">
    <property type="entry name" value="TransReg_Diox_bact_type"/>
</dbReference>
<keyword evidence="3" id="KW-0804">Transcription</keyword>
<dbReference type="InterPro" id="IPR014710">
    <property type="entry name" value="RmlC-like_jellyroll"/>
</dbReference>
<dbReference type="Pfam" id="PF01381">
    <property type="entry name" value="HTH_3"/>
    <property type="match status" value="1"/>
</dbReference>
<name>A0ABY4ZN90_9CAUL</name>
<dbReference type="InterPro" id="IPR001387">
    <property type="entry name" value="Cro/C1-type_HTH"/>
</dbReference>
<dbReference type="SMART" id="SM00530">
    <property type="entry name" value="HTH_XRE"/>
    <property type="match status" value="1"/>
</dbReference>
<dbReference type="InterPro" id="IPR010982">
    <property type="entry name" value="Lambda_DNA-bd_dom_sf"/>
</dbReference>
<dbReference type="Gene3D" id="1.10.260.40">
    <property type="entry name" value="lambda repressor-like DNA-binding domains"/>
    <property type="match status" value="1"/>
</dbReference>
<evidence type="ECO:0000313" key="6">
    <source>
        <dbReference type="Proteomes" id="UP001057520"/>
    </source>
</evidence>
<evidence type="ECO:0000259" key="4">
    <source>
        <dbReference type="PROSITE" id="PS50943"/>
    </source>
</evidence>
<organism evidence="5 6">
    <name type="scientific">Caulobacter segnis</name>
    <dbReference type="NCBI Taxonomy" id="88688"/>
    <lineage>
        <taxon>Bacteria</taxon>
        <taxon>Pseudomonadati</taxon>
        <taxon>Pseudomonadota</taxon>
        <taxon>Alphaproteobacteria</taxon>
        <taxon>Caulobacterales</taxon>
        <taxon>Caulobacteraceae</taxon>
        <taxon>Caulobacter</taxon>
    </lineage>
</organism>
<evidence type="ECO:0000313" key="5">
    <source>
        <dbReference type="EMBL" id="USQ94171.1"/>
    </source>
</evidence>
<keyword evidence="2" id="KW-0238">DNA-binding</keyword>
<proteinExistence type="predicted"/>
<evidence type="ECO:0000256" key="2">
    <source>
        <dbReference type="ARBA" id="ARBA00023125"/>
    </source>
</evidence>
<feature type="domain" description="HTH cro/C1-type" evidence="4">
    <location>
        <begin position="8"/>
        <end position="62"/>
    </location>
</feature>
<evidence type="ECO:0000256" key="1">
    <source>
        <dbReference type="ARBA" id="ARBA00023015"/>
    </source>
</evidence>
<gene>
    <name evidence="5" type="ORF">MZV50_16345</name>
</gene>
<reference evidence="5 6" key="1">
    <citation type="submission" date="2022-04" db="EMBL/GenBank/DDBJ databases">
        <title>Genome sequence of soybean root-associated Caulobacter segnis RL271.</title>
        <authorList>
            <person name="Longley R."/>
            <person name="Bonito G."/>
            <person name="Trigodet F."/>
            <person name="Crosson S."/>
            <person name="Fiebig A."/>
        </authorList>
    </citation>
    <scope>NUCLEOTIDE SEQUENCE [LARGE SCALE GENOMIC DNA]</scope>
    <source>
        <strain evidence="5 6">RL271</strain>
    </source>
</reference>